<comment type="caution">
    <text evidence="1">The sequence shown here is derived from an EMBL/GenBank/DDBJ whole genome shotgun (WGS) entry which is preliminary data.</text>
</comment>
<reference evidence="1" key="1">
    <citation type="submission" date="2022-08" db="EMBL/GenBank/DDBJ databases">
        <authorList>
            <consortium name="DOE Joint Genome Institute"/>
            <person name="Min B."/>
            <person name="Riley R."/>
            <person name="Sierra-Patev S."/>
            <person name="Naranjo-Ortiz M."/>
            <person name="Looney B."/>
            <person name="Konkel Z."/>
            <person name="Slot J.C."/>
            <person name="Sakamoto Y."/>
            <person name="Steenwyk J.L."/>
            <person name="Rokas A."/>
            <person name="Carro J."/>
            <person name="Camarero S."/>
            <person name="Ferreira P."/>
            <person name="Molpeceres G."/>
            <person name="Ruiz-Duenas F.J."/>
            <person name="Serrano A."/>
            <person name="Henrissat B."/>
            <person name="Drula E."/>
            <person name="Hughes K.W."/>
            <person name="Mata J.L."/>
            <person name="Ishikawa N.K."/>
            <person name="Vargas-Isla R."/>
            <person name="Ushijima S."/>
            <person name="Smith C.A."/>
            <person name="Ahrendt S."/>
            <person name="Andreopoulos W."/>
            <person name="He G."/>
            <person name="Labutti K."/>
            <person name="Lipzen A."/>
            <person name="Ng V."/>
            <person name="Sandor L."/>
            <person name="Barry K."/>
            <person name="Martinez A.T."/>
            <person name="Xiao Y."/>
            <person name="Gibbons J.G."/>
            <person name="Terashima K."/>
            <person name="Hibbett D.S."/>
            <person name="Grigoriev I.V."/>
        </authorList>
    </citation>
    <scope>NUCLEOTIDE SEQUENCE</scope>
    <source>
        <strain evidence="1">Sp2 HRB7682 ss15</strain>
    </source>
</reference>
<dbReference type="Proteomes" id="UP001150238">
    <property type="component" value="Unassembled WGS sequence"/>
</dbReference>
<evidence type="ECO:0000313" key="1">
    <source>
        <dbReference type="EMBL" id="KAJ4491407.1"/>
    </source>
</evidence>
<dbReference type="AlphaFoldDB" id="A0A9W9AVC7"/>
<organism evidence="1 2">
    <name type="scientific">Lentinula lateritia</name>
    <dbReference type="NCBI Taxonomy" id="40482"/>
    <lineage>
        <taxon>Eukaryota</taxon>
        <taxon>Fungi</taxon>
        <taxon>Dikarya</taxon>
        <taxon>Basidiomycota</taxon>
        <taxon>Agaricomycotina</taxon>
        <taxon>Agaricomycetes</taxon>
        <taxon>Agaricomycetidae</taxon>
        <taxon>Agaricales</taxon>
        <taxon>Marasmiineae</taxon>
        <taxon>Omphalotaceae</taxon>
        <taxon>Lentinula</taxon>
    </lineage>
</organism>
<dbReference type="EMBL" id="JANVFS010000006">
    <property type="protein sequence ID" value="KAJ4491407.1"/>
    <property type="molecule type" value="Genomic_DNA"/>
</dbReference>
<reference evidence="1" key="2">
    <citation type="journal article" date="2023" name="Proc. Natl. Acad. Sci. U.S.A.">
        <title>A global phylogenomic analysis of the shiitake genus Lentinula.</title>
        <authorList>
            <person name="Sierra-Patev S."/>
            <person name="Min B."/>
            <person name="Naranjo-Ortiz M."/>
            <person name="Looney B."/>
            <person name="Konkel Z."/>
            <person name="Slot J.C."/>
            <person name="Sakamoto Y."/>
            <person name="Steenwyk J.L."/>
            <person name="Rokas A."/>
            <person name="Carro J."/>
            <person name="Camarero S."/>
            <person name="Ferreira P."/>
            <person name="Molpeceres G."/>
            <person name="Ruiz-Duenas F.J."/>
            <person name="Serrano A."/>
            <person name="Henrissat B."/>
            <person name="Drula E."/>
            <person name="Hughes K.W."/>
            <person name="Mata J.L."/>
            <person name="Ishikawa N.K."/>
            <person name="Vargas-Isla R."/>
            <person name="Ushijima S."/>
            <person name="Smith C.A."/>
            <person name="Donoghue J."/>
            <person name="Ahrendt S."/>
            <person name="Andreopoulos W."/>
            <person name="He G."/>
            <person name="LaButti K."/>
            <person name="Lipzen A."/>
            <person name="Ng V."/>
            <person name="Riley R."/>
            <person name="Sandor L."/>
            <person name="Barry K."/>
            <person name="Martinez A.T."/>
            <person name="Xiao Y."/>
            <person name="Gibbons J.G."/>
            <person name="Terashima K."/>
            <person name="Grigoriev I.V."/>
            <person name="Hibbett D."/>
        </authorList>
    </citation>
    <scope>NUCLEOTIDE SEQUENCE</scope>
    <source>
        <strain evidence="1">Sp2 HRB7682 ss15</strain>
    </source>
</reference>
<proteinExistence type="predicted"/>
<accession>A0A9W9AVC7</accession>
<sequence length="262" mass="28679">MSPTTQPENSLLDYSATAPPLGYSAQVTDGEELLARHIHPYHPLGALVHTRGVGIVAYIRIEDPVGHANPVMERNRNVHNSFHIPPSRSTSGTSSHTEFDLVAPIFHTTIKRAPEVWFETLSILWGKSASGLAPVEVQLFMPCGRTFGLANEIPFHIQLTGTASSIQTLYLFLSPLSASSEFRALTSTLTITPPEIRSIANIRVTLIRQVCVEVKDQAVRKSFSIGKGRIHPIPPPFELAVLADDAFLPPHSADHTEMVVNL</sequence>
<evidence type="ECO:0000313" key="2">
    <source>
        <dbReference type="Proteomes" id="UP001150238"/>
    </source>
</evidence>
<protein>
    <submittedName>
        <fullName evidence="1">Uncharacterized protein</fullName>
    </submittedName>
</protein>
<name>A0A9W9AVC7_9AGAR</name>
<gene>
    <name evidence="1" type="ORF">C8J55DRAFT_603463</name>
</gene>